<dbReference type="PANTHER" id="PTHR44085:SF2">
    <property type="entry name" value="SEPIAPTERIN REDUCTASE"/>
    <property type="match status" value="1"/>
</dbReference>
<comment type="subcellular location">
    <subcellularLocation>
        <location evidence="1">Cytoplasm</location>
    </subcellularLocation>
</comment>
<evidence type="ECO:0000256" key="1">
    <source>
        <dbReference type="ARBA" id="ARBA00004496"/>
    </source>
</evidence>
<dbReference type="InterPro" id="IPR020904">
    <property type="entry name" value="Sc_DH/Rdtase_CS"/>
</dbReference>
<dbReference type="HOGENOM" id="CLU_010194_2_11_10"/>
<keyword evidence="6" id="KW-1185">Reference proteome</keyword>
<proteinExistence type="predicted"/>
<evidence type="ECO:0000313" key="5">
    <source>
        <dbReference type="EMBL" id="EAZ80979.1"/>
    </source>
</evidence>
<dbReference type="PRINTS" id="PR00081">
    <property type="entry name" value="GDHRDH"/>
</dbReference>
<reference evidence="5 6" key="1">
    <citation type="journal article" date="2011" name="J. Bacteriol.">
        <title>Complete genome sequence of Algoriphagus sp. PR1, bacterial prey of a colony-forming choanoflagellate.</title>
        <authorList>
            <person name="Alegado R.A."/>
            <person name="Ferriera S."/>
            <person name="Nusbaum C."/>
            <person name="Young S.K."/>
            <person name="Zeng Q."/>
            <person name="Imamovic A."/>
            <person name="Fairclough S.R."/>
            <person name="King N."/>
        </authorList>
    </citation>
    <scope>NUCLEOTIDE SEQUENCE [LARGE SCALE GENOMIC DNA]</scope>
    <source>
        <strain evidence="5 6">PR1</strain>
    </source>
</reference>
<keyword evidence="3" id="KW-0521">NADP</keyword>
<dbReference type="EMBL" id="AAXU02000001">
    <property type="protein sequence ID" value="EAZ80979.1"/>
    <property type="molecule type" value="Genomic_DNA"/>
</dbReference>
<dbReference type="Gene3D" id="3.40.50.720">
    <property type="entry name" value="NAD(P)-binding Rossmann-like Domain"/>
    <property type="match status" value="1"/>
</dbReference>
<dbReference type="EMBL" id="CM001023">
    <property type="protein sequence ID" value="EAZ80979.1"/>
    <property type="molecule type" value="Genomic_DNA"/>
</dbReference>
<protein>
    <submittedName>
        <fullName evidence="5">Oxidoreductase, short-chain dehydrogenase/reductase family</fullName>
    </submittedName>
</protein>
<dbReference type="GO" id="GO:0004757">
    <property type="term" value="F:sepiapterin reductase (NADP+) activity"/>
    <property type="evidence" value="ECO:0007669"/>
    <property type="project" value="TreeGrafter"/>
</dbReference>
<keyword evidence="4" id="KW-0560">Oxidoreductase</keyword>
<dbReference type="InterPro" id="IPR002347">
    <property type="entry name" value="SDR_fam"/>
</dbReference>
<dbReference type="Proteomes" id="UP000003919">
    <property type="component" value="Chromosome"/>
</dbReference>
<dbReference type="OrthoDB" id="9794387at2"/>
<dbReference type="RefSeq" id="WP_008202615.1">
    <property type="nucleotide sequence ID" value="NZ_CM001023.1"/>
</dbReference>
<keyword evidence="2" id="KW-0963">Cytoplasm</keyword>
<evidence type="ECO:0000256" key="3">
    <source>
        <dbReference type="ARBA" id="ARBA00022857"/>
    </source>
</evidence>
<accession>A3HWK6</accession>
<dbReference type="AlphaFoldDB" id="A3HWK6"/>
<dbReference type="GO" id="GO:0006729">
    <property type="term" value="P:tetrahydrobiopterin biosynthetic process"/>
    <property type="evidence" value="ECO:0007669"/>
    <property type="project" value="TreeGrafter"/>
</dbReference>
<dbReference type="PANTHER" id="PTHR44085">
    <property type="entry name" value="SEPIAPTERIN REDUCTASE"/>
    <property type="match status" value="1"/>
</dbReference>
<dbReference type="Pfam" id="PF00106">
    <property type="entry name" value="adh_short"/>
    <property type="match status" value="1"/>
</dbReference>
<dbReference type="STRING" id="388413.ALPR1_18123"/>
<organism evidence="5 6">
    <name type="scientific">Algoriphagus machipongonensis</name>
    <dbReference type="NCBI Taxonomy" id="388413"/>
    <lineage>
        <taxon>Bacteria</taxon>
        <taxon>Pseudomonadati</taxon>
        <taxon>Bacteroidota</taxon>
        <taxon>Cytophagia</taxon>
        <taxon>Cytophagales</taxon>
        <taxon>Cyclobacteriaceae</taxon>
        <taxon>Algoriphagus</taxon>
    </lineage>
</organism>
<evidence type="ECO:0000256" key="4">
    <source>
        <dbReference type="ARBA" id="ARBA00023002"/>
    </source>
</evidence>
<evidence type="ECO:0000313" key="6">
    <source>
        <dbReference type="Proteomes" id="UP000003919"/>
    </source>
</evidence>
<dbReference type="InterPro" id="IPR036291">
    <property type="entry name" value="NAD(P)-bd_dom_sf"/>
</dbReference>
<dbReference type="InterPro" id="IPR051721">
    <property type="entry name" value="Biopterin_syn/organic_redct"/>
</dbReference>
<gene>
    <name evidence="5" type="ORF">ALPR1_18123</name>
</gene>
<dbReference type="eggNOG" id="COG1028">
    <property type="taxonomic scope" value="Bacteria"/>
</dbReference>
<comment type="caution">
    <text evidence="5">The sequence shown here is derived from an EMBL/GenBank/DDBJ whole genome shotgun (WGS) entry which is preliminary data.</text>
</comment>
<name>A3HWK6_9BACT</name>
<evidence type="ECO:0000256" key="2">
    <source>
        <dbReference type="ARBA" id="ARBA00022490"/>
    </source>
</evidence>
<dbReference type="PROSITE" id="PS00061">
    <property type="entry name" value="ADH_SHORT"/>
    <property type="match status" value="1"/>
</dbReference>
<sequence>MKKSLLIITGHSQGLGKAVLDYYLKQDSFQILAISRTKLEIKSPTLQQLSLDLADLDILESKLDQIFPDEEFDRIILLNNAGWIGKIKSLGKVNPKALRSQVNVNLLAPMYLTNAFIKRYKEKSFEKIICNIGSGAAFRPVAGWSGYCSTKAALAMFTEVAAKESASDNFHFFSLAPGIVDTGMQGEIRESTVEDFPELDKFIDFKKDNKLSSPGLVAQKIAYLFDNPSKFQDVIQDVRKFDLP</sequence>
<dbReference type="SUPFAM" id="SSF51735">
    <property type="entry name" value="NAD(P)-binding Rossmann-fold domains"/>
    <property type="match status" value="1"/>
</dbReference>
<dbReference type="GO" id="GO:0005737">
    <property type="term" value="C:cytoplasm"/>
    <property type="evidence" value="ECO:0007669"/>
    <property type="project" value="UniProtKB-SubCell"/>
</dbReference>